<dbReference type="NCBIfam" id="TIGR03930">
    <property type="entry name" value="WXG100_ESAT6"/>
    <property type="match status" value="1"/>
</dbReference>
<keyword evidence="3" id="KW-1185">Reference proteome</keyword>
<gene>
    <name evidence="2" type="ORF">ACFQ4H_14685</name>
</gene>
<name>A0ABW3YFA5_9ACTN</name>
<evidence type="ECO:0000313" key="2">
    <source>
        <dbReference type="EMBL" id="MFD1322341.1"/>
    </source>
</evidence>
<dbReference type="Pfam" id="PF06013">
    <property type="entry name" value="WXG100"/>
    <property type="match status" value="1"/>
</dbReference>
<dbReference type="InterPro" id="IPR010310">
    <property type="entry name" value="T7SS_ESAT-6-like"/>
</dbReference>
<organism evidence="2 3">
    <name type="scientific">Micromonospora sonneratiae</name>
    <dbReference type="NCBI Taxonomy" id="1184706"/>
    <lineage>
        <taxon>Bacteria</taxon>
        <taxon>Bacillati</taxon>
        <taxon>Actinomycetota</taxon>
        <taxon>Actinomycetes</taxon>
        <taxon>Micromonosporales</taxon>
        <taxon>Micromonosporaceae</taxon>
        <taxon>Micromonospora</taxon>
    </lineage>
</organism>
<proteinExistence type="predicted"/>
<dbReference type="RefSeq" id="WP_377571206.1">
    <property type="nucleotide sequence ID" value="NZ_JBHTMP010000019.1"/>
</dbReference>
<evidence type="ECO:0000313" key="3">
    <source>
        <dbReference type="Proteomes" id="UP001597260"/>
    </source>
</evidence>
<accession>A0ABW3YFA5</accession>
<dbReference type="SUPFAM" id="SSF140453">
    <property type="entry name" value="EsxAB dimer-like"/>
    <property type="match status" value="1"/>
</dbReference>
<evidence type="ECO:0000256" key="1">
    <source>
        <dbReference type="SAM" id="MobiDB-lite"/>
    </source>
</evidence>
<dbReference type="InterPro" id="IPR036689">
    <property type="entry name" value="ESAT-6-like_sf"/>
</dbReference>
<comment type="caution">
    <text evidence="2">The sequence shown here is derived from an EMBL/GenBank/DDBJ whole genome shotgun (WGS) entry which is preliminary data.</text>
</comment>
<sequence length="111" mass="11201">MGAGIETDVQVMAKAAQDAIRISAELRATASSMGTQLSVLHTAWVGAGGTAFTGAQERVQADMGSINAALARLGGLLSDAGQQYVSGDDESSQQVTRAGAEAGSITTALKF</sequence>
<protein>
    <submittedName>
        <fullName evidence="2">WXG100 family type VII secretion target</fullName>
    </submittedName>
</protein>
<dbReference type="Gene3D" id="1.10.287.1060">
    <property type="entry name" value="ESAT-6-like"/>
    <property type="match status" value="1"/>
</dbReference>
<dbReference type="EMBL" id="JBHTMP010000019">
    <property type="protein sequence ID" value="MFD1322341.1"/>
    <property type="molecule type" value="Genomic_DNA"/>
</dbReference>
<feature type="region of interest" description="Disordered" evidence="1">
    <location>
        <begin position="87"/>
        <end position="106"/>
    </location>
</feature>
<dbReference type="Proteomes" id="UP001597260">
    <property type="component" value="Unassembled WGS sequence"/>
</dbReference>
<reference evidence="3" key="1">
    <citation type="journal article" date="2019" name="Int. J. Syst. Evol. Microbiol.">
        <title>The Global Catalogue of Microorganisms (GCM) 10K type strain sequencing project: providing services to taxonomists for standard genome sequencing and annotation.</title>
        <authorList>
            <consortium name="The Broad Institute Genomics Platform"/>
            <consortium name="The Broad Institute Genome Sequencing Center for Infectious Disease"/>
            <person name="Wu L."/>
            <person name="Ma J."/>
        </authorList>
    </citation>
    <scope>NUCLEOTIDE SEQUENCE [LARGE SCALE GENOMIC DNA]</scope>
    <source>
        <strain evidence="3">JCM 31037</strain>
    </source>
</reference>